<dbReference type="Proteomes" id="UP000307808">
    <property type="component" value="Unassembled WGS sequence"/>
</dbReference>
<dbReference type="SUPFAM" id="SSF55729">
    <property type="entry name" value="Acyl-CoA N-acyltransferases (Nat)"/>
    <property type="match status" value="1"/>
</dbReference>
<evidence type="ECO:0000313" key="3">
    <source>
        <dbReference type="Proteomes" id="UP000307808"/>
    </source>
</evidence>
<reference evidence="2 3" key="1">
    <citation type="submission" date="2019-04" db="EMBL/GenBank/DDBJ databases">
        <authorList>
            <person name="Dong K."/>
        </authorList>
    </citation>
    <scope>NUCLEOTIDE SEQUENCE [LARGE SCALE GENOMIC DNA]</scope>
    <source>
        <strain evidence="3">dk3543</strain>
    </source>
</reference>
<dbReference type="GO" id="GO:0016747">
    <property type="term" value="F:acyltransferase activity, transferring groups other than amino-acyl groups"/>
    <property type="evidence" value="ECO:0007669"/>
    <property type="project" value="InterPro"/>
</dbReference>
<dbReference type="RefSeq" id="WP_137065064.1">
    <property type="nucleotide sequence ID" value="NZ_CP040748.1"/>
</dbReference>
<organism evidence="2 3">
    <name type="scientific">Nocardioides jishulii</name>
    <dbReference type="NCBI Taxonomy" id="2575440"/>
    <lineage>
        <taxon>Bacteria</taxon>
        <taxon>Bacillati</taxon>
        <taxon>Actinomycetota</taxon>
        <taxon>Actinomycetes</taxon>
        <taxon>Propionibacteriales</taxon>
        <taxon>Nocardioidaceae</taxon>
        <taxon>Nocardioides</taxon>
    </lineage>
</organism>
<comment type="caution">
    <text evidence="2">The sequence shown here is derived from an EMBL/GenBank/DDBJ whole genome shotgun (WGS) entry which is preliminary data.</text>
</comment>
<dbReference type="PANTHER" id="PTHR43792">
    <property type="entry name" value="GNAT FAMILY, PUTATIVE (AFU_ORTHOLOGUE AFUA_3G00765)-RELATED-RELATED"/>
    <property type="match status" value="1"/>
</dbReference>
<keyword evidence="2" id="KW-0808">Transferase</keyword>
<evidence type="ECO:0000313" key="2">
    <source>
        <dbReference type="EMBL" id="TKI64606.1"/>
    </source>
</evidence>
<dbReference type="OrthoDB" id="9132139at2"/>
<dbReference type="PROSITE" id="PS51186">
    <property type="entry name" value="GNAT"/>
    <property type="match status" value="1"/>
</dbReference>
<protein>
    <submittedName>
        <fullName evidence="2">GNAT family N-acetyltransferase</fullName>
    </submittedName>
</protein>
<feature type="domain" description="N-acetyltransferase" evidence="1">
    <location>
        <begin position="8"/>
        <end position="173"/>
    </location>
</feature>
<dbReference type="AlphaFoldDB" id="A0A4U2YSU8"/>
<dbReference type="EMBL" id="SZPY01000001">
    <property type="protein sequence ID" value="TKI64606.1"/>
    <property type="molecule type" value="Genomic_DNA"/>
</dbReference>
<sequence>MDLTTPRLRLRDYEPRDFEAVHAFASRVDVVEHVAWGPNSREDTQRFLDQCAADCLVEPRTTYALAIVIRGTDEPVGSVGLHLGDLPGEAELGFVLHPDQWRQGYAREAAAELLRFGWEGLGLHRVWATCRPENEASARVLRGVGMAYEECLRDHLVIRGVPRDSLLFAMSGPRRHDPPR</sequence>
<dbReference type="InterPro" id="IPR016181">
    <property type="entry name" value="Acyl_CoA_acyltransferase"/>
</dbReference>
<evidence type="ECO:0000259" key="1">
    <source>
        <dbReference type="PROSITE" id="PS51186"/>
    </source>
</evidence>
<proteinExistence type="predicted"/>
<dbReference type="InterPro" id="IPR000182">
    <property type="entry name" value="GNAT_dom"/>
</dbReference>
<dbReference type="Pfam" id="PF13302">
    <property type="entry name" value="Acetyltransf_3"/>
    <property type="match status" value="1"/>
</dbReference>
<keyword evidence="3" id="KW-1185">Reference proteome</keyword>
<name>A0A4U2YSU8_9ACTN</name>
<gene>
    <name evidence="2" type="ORF">FC770_05660</name>
</gene>
<dbReference type="CDD" id="cd04301">
    <property type="entry name" value="NAT_SF"/>
    <property type="match status" value="1"/>
</dbReference>
<dbReference type="InterPro" id="IPR051531">
    <property type="entry name" value="N-acetyltransferase"/>
</dbReference>
<accession>A0A4U2YSU8</accession>
<dbReference type="Gene3D" id="3.40.630.30">
    <property type="match status" value="1"/>
</dbReference>